<gene>
    <name evidence="3" type="ORF">DOTSEDRAFT_76804</name>
</gene>
<dbReference type="HOGENOM" id="CLU_630082_0_0_1"/>
<reference evidence="4" key="1">
    <citation type="journal article" date="2012" name="PLoS Genet.">
        <title>The genomes of the fungal plant pathogens Cladosporium fulvum and Dothistroma septosporum reveal adaptation to different hosts and lifestyles but also signatures of common ancestry.</title>
        <authorList>
            <person name="de Wit P.J.G.M."/>
            <person name="van der Burgt A."/>
            <person name="Oekmen B."/>
            <person name="Stergiopoulos I."/>
            <person name="Abd-Elsalam K.A."/>
            <person name="Aerts A.L."/>
            <person name="Bahkali A.H."/>
            <person name="Beenen H.G."/>
            <person name="Chettri P."/>
            <person name="Cox M.P."/>
            <person name="Datema E."/>
            <person name="de Vries R.P."/>
            <person name="Dhillon B."/>
            <person name="Ganley A.R."/>
            <person name="Griffiths S.A."/>
            <person name="Guo Y."/>
            <person name="Hamelin R.C."/>
            <person name="Henrissat B."/>
            <person name="Kabir M.S."/>
            <person name="Jashni M.K."/>
            <person name="Kema G."/>
            <person name="Klaubauf S."/>
            <person name="Lapidus A."/>
            <person name="Levasseur A."/>
            <person name="Lindquist E."/>
            <person name="Mehrabi R."/>
            <person name="Ohm R.A."/>
            <person name="Owen T.J."/>
            <person name="Salamov A."/>
            <person name="Schwelm A."/>
            <person name="Schijlen E."/>
            <person name="Sun H."/>
            <person name="van den Burg H.A."/>
            <person name="van Ham R.C.H.J."/>
            <person name="Zhang S."/>
            <person name="Goodwin S.B."/>
            <person name="Grigoriev I.V."/>
            <person name="Collemare J."/>
            <person name="Bradshaw R.E."/>
        </authorList>
    </citation>
    <scope>NUCLEOTIDE SEQUENCE [LARGE SCALE GENOMIC DNA]</scope>
    <source>
        <strain evidence="4">NZE10 / CBS 128990</strain>
    </source>
</reference>
<evidence type="ECO:0000256" key="1">
    <source>
        <dbReference type="SAM" id="MobiDB-lite"/>
    </source>
</evidence>
<keyword evidence="2" id="KW-0472">Membrane</keyword>
<name>N1Q463_DOTSN</name>
<dbReference type="AlphaFoldDB" id="N1Q463"/>
<feature type="region of interest" description="Disordered" evidence="1">
    <location>
        <begin position="283"/>
        <end position="324"/>
    </location>
</feature>
<feature type="compositionally biased region" description="Low complexity" evidence="1">
    <location>
        <begin position="175"/>
        <end position="231"/>
    </location>
</feature>
<evidence type="ECO:0000313" key="4">
    <source>
        <dbReference type="Proteomes" id="UP000016933"/>
    </source>
</evidence>
<dbReference type="eggNOG" id="ENOG502SBXC">
    <property type="taxonomic scope" value="Eukaryota"/>
</dbReference>
<feature type="region of interest" description="Disordered" evidence="1">
    <location>
        <begin position="168"/>
        <end position="231"/>
    </location>
</feature>
<dbReference type="Proteomes" id="UP000016933">
    <property type="component" value="Unassembled WGS sequence"/>
</dbReference>
<keyword evidence="2" id="KW-1133">Transmembrane helix</keyword>
<dbReference type="OrthoDB" id="3946116at2759"/>
<reference evidence="3 4" key="2">
    <citation type="journal article" date="2012" name="PLoS Pathog.">
        <title>Diverse lifestyles and strategies of plant pathogenesis encoded in the genomes of eighteen Dothideomycetes fungi.</title>
        <authorList>
            <person name="Ohm R.A."/>
            <person name="Feau N."/>
            <person name="Henrissat B."/>
            <person name="Schoch C.L."/>
            <person name="Horwitz B.A."/>
            <person name="Barry K.W."/>
            <person name="Condon B.J."/>
            <person name="Copeland A.C."/>
            <person name="Dhillon B."/>
            <person name="Glaser F."/>
            <person name="Hesse C.N."/>
            <person name="Kosti I."/>
            <person name="LaButti K."/>
            <person name="Lindquist E.A."/>
            <person name="Lucas S."/>
            <person name="Salamov A.A."/>
            <person name="Bradshaw R.E."/>
            <person name="Ciuffetti L."/>
            <person name="Hamelin R.C."/>
            <person name="Kema G.H.J."/>
            <person name="Lawrence C."/>
            <person name="Scott J.A."/>
            <person name="Spatafora J.W."/>
            <person name="Turgeon B.G."/>
            <person name="de Wit P.J.G.M."/>
            <person name="Zhong S."/>
            <person name="Goodwin S.B."/>
            <person name="Grigoriev I.V."/>
        </authorList>
    </citation>
    <scope>NUCLEOTIDE SEQUENCE [LARGE SCALE GENOMIC DNA]</scope>
    <source>
        <strain evidence="4">NZE10 / CBS 128990</strain>
    </source>
</reference>
<keyword evidence="4" id="KW-1185">Reference proteome</keyword>
<sequence>MNYVGCAVGSPIFLCGRHSLDAARQKDERRFHYRDTLPRLASFYPFDLIQPRRSATMIVPNLTGIAKAVAGATFTYNTTDTAAASAPTIVTADYSTIPRRRRRWGDFHITSAFSRASGSPSRSLPAASAHVNDLAERQTCASGLTYYSCANGFKGCCAGNPCNSNTSCSLEGPETSAPSGATSSKTGTASVAATRSTTRISTMASGSNTATNSNTGTAVTTTPTSSYSATATPTVSATPEAQSGDSNIGAIAGGVVGGGVALALVLTLLALLIRHRNKVDARRAGEKPRKSNIAVEAPDGRHYGTQKISAHRRSSSTATLQGGFQYGHPKPSFARSADHFSELEGHSSKAPGLRAEGGPSMILAAILRQPQMLDSTAVGDRPSSKSSVFVEHMSEMEDTVIFQSTIPSSPAATTIASDNGLARVRSSSWGFDHIH</sequence>
<proteinExistence type="predicted"/>
<evidence type="ECO:0000313" key="3">
    <source>
        <dbReference type="EMBL" id="EME49520.1"/>
    </source>
</evidence>
<evidence type="ECO:0000256" key="2">
    <source>
        <dbReference type="SAM" id="Phobius"/>
    </source>
</evidence>
<organism evidence="3 4">
    <name type="scientific">Dothistroma septosporum (strain NZE10 / CBS 128990)</name>
    <name type="common">Red band needle blight fungus</name>
    <name type="synonym">Mycosphaerella pini</name>
    <dbReference type="NCBI Taxonomy" id="675120"/>
    <lineage>
        <taxon>Eukaryota</taxon>
        <taxon>Fungi</taxon>
        <taxon>Dikarya</taxon>
        <taxon>Ascomycota</taxon>
        <taxon>Pezizomycotina</taxon>
        <taxon>Dothideomycetes</taxon>
        <taxon>Dothideomycetidae</taxon>
        <taxon>Mycosphaerellales</taxon>
        <taxon>Mycosphaerellaceae</taxon>
        <taxon>Dothistroma</taxon>
    </lineage>
</organism>
<accession>N1Q463</accession>
<keyword evidence="2" id="KW-0812">Transmembrane</keyword>
<dbReference type="EMBL" id="KB446535">
    <property type="protein sequence ID" value="EME49520.1"/>
    <property type="molecule type" value="Genomic_DNA"/>
</dbReference>
<protein>
    <submittedName>
        <fullName evidence="3">Uncharacterized protein</fullName>
    </submittedName>
</protein>
<feature type="transmembrane region" description="Helical" evidence="2">
    <location>
        <begin position="248"/>
        <end position="273"/>
    </location>
</feature>